<feature type="repeat" description="PPR" evidence="3">
    <location>
        <begin position="191"/>
        <end position="225"/>
    </location>
</feature>
<dbReference type="InterPro" id="IPR011990">
    <property type="entry name" value="TPR-like_helical_dom_sf"/>
</dbReference>
<dbReference type="KEGG" id="atr:18422142"/>
<dbReference type="GO" id="GO:0006397">
    <property type="term" value="P:mRNA processing"/>
    <property type="evidence" value="ECO:0000318"/>
    <property type="project" value="GO_Central"/>
</dbReference>
<feature type="repeat" description="PPR" evidence="3">
    <location>
        <begin position="49"/>
        <end position="83"/>
    </location>
</feature>
<comment type="similarity">
    <text evidence="1">Belongs to the PPR family. P subfamily.</text>
</comment>
<reference evidence="6" key="1">
    <citation type="journal article" date="2013" name="Science">
        <title>The Amborella genome and the evolution of flowering plants.</title>
        <authorList>
            <consortium name="Amborella Genome Project"/>
        </authorList>
    </citation>
    <scope>NUCLEOTIDE SEQUENCE [LARGE SCALE GENOMIC DNA]</scope>
</reference>
<name>W1NFL2_AMBTC</name>
<evidence type="ECO:0000313" key="5">
    <source>
        <dbReference type="EMBL" id="ERM94238.1"/>
    </source>
</evidence>
<keyword evidence="2" id="KW-0677">Repeat</keyword>
<dbReference type="Proteomes" id="UP000017836">
    <property type="component" value="Unassembled WGS sequence"/>
</dbReference>
<feature type="compositionally biased region" description="Basic and acidic residues" evidence="4">
    <location>
        <begin position="688"/>
        <end position="708"/>
    </location>
</feature>
<evidence type="ECO:0000256" key="2">
    <source>
        <dbReference type="ARBA" id="ARBA00022737"/>
    </source>
</evidence>
<feature type="repeat" description="PPR" evidence="3">
    <location>
        <begin position="480"/>
        <end position="514"/>
    </location>
</feature>
<dbReference type="OMA" id="HALCDSN"/>
<evidence type="ECO:0000256" key="4">
    <source>
        <dbReference type="SAM" id="MobiDB-lite"/>
    </source>
</evidence>
<dbReference type="PANTHER" id="PTHR47936:SF1">
    <property type="entry name" value="PENTATRICOPEPTIDE REPEAT-CONTAINING PROTEIN GUN1, CHLOROPLASTIC"/>
    <property type="match status" value="1"/>
</dbReference>
<evidence type="ECO:0000313" key="6">
    <source>
        <dbReference type="Proteomes" id="UP000017836"/>
    </source>
</evidence>
<feature type="repeat" description="PPR" evidence="3">
    <location>
        <begin position="444"/>
        <end position="478"/>
    </location>
</feature>
<feature type="repeat" description="PPR" evidence="3">
    <location>
        <begin position="515"/>
        <end position="549"/>
    </location>
</feature>
<dbReference type="GO" id="GO:0005737">
    <property type="term" value="C:cytoplasm"/>
    <property type="evidence" value="ECO:0000318"/>
    <property type="project" value="GO_Central"/>
</dbReference>
<evidence type="ECO:0000256" key="3">
    <source>
        <dbReference type="PROSITE-ProRule" id="PRU00708"/>
    </source>
</evidence>
<dbReference type="GO" id="GO:0003729">
    <property type="term" value="F:mRNA binding"/>
    <property type="evidence" value="ECO:0000318"/>
    <property type="project" value="GO_Central"/>
</dbReference>
<feature type="repeat" description="PPR" evidence="3">
    <location>
        <begin position="409"/>
        <end position="443"/>
    </location>
</feature>
<feature type="repeat" description="PPR" evidence="3">
    <location>
        <begin position="339"/>
        <end position="373"/>
    </location>
</feature>
<dbReference type="PANTHER" id="PTHR47936">
    <property type="entry name" value="PPR_LONG DOMAIN-CONTAINING PROTEIN"/>
    <property type="match status" value="1"/>
</dbReference>
<dbReference type="Pfam" id="PF01535">
    <property type="entry name" value="PPR"/>
    <property type="match status" value="4"/>
</dbReference>
<organism evidence="5 6">
    <name type="scientific">Amborella trichopoda</name>
    <dbReference type="NCBI Taxonomy" id="13333"/>
    <lineage>
        <taxon>Eukaryota</taxon>
        <taxon>Viridiplantae</taxon>
        <taxon>Streptophyta</taxon>
        <taxon>Embryophyta</taxon>
        <taxon>Tracheophyta</taxon>
        <taxon>Spermatophyta</taxon>
        <taxon>Magnoliopsida</taxon>
        <taxon>Amborellales</taxon>
        <taxon>Amborellaceae</taxon>
        <taxon>Amborella</taxon>
    </lineage>
</organism>
<evidence type="ECO:0000256" key="1">
    <source>
        <dbReference type="ARBA" id="ARBA00007626"/>
    </source>
</evidence>
<dbReference type="Pfam" id="PF13041">
    <property type="entry name" value="PPR_2"/>
    <property type="match status" value="3"/>
</dbReference>
<dbReference type="NCBIfam" id="TIGR00756">
    <property type="entry name" value="PPR"/>
    <property type="match status" value="9"/>
</dbReference>
<gene>
    <name evidence="5" type="ORF">AMTR_s00010p00213530</name>
</gene>
<feature type="repeat" description="PPR" evidence="3">
    <location>
        <begin position="156"/>
        <end position="190"/>
    </location>
</feature>
<dbReference type="InterPro" id="IPR002885">
    <property type="entry name" value="PPR_rpt"/>
</dbReference>
<dbReference type="PROSITE" id="PS51375">
    <property type="entry name" value="PPR"/>
    <property type="match status" value="10"/>
</dbReference>
<dbReference type="OrthoDB" id="185373at2759"/>
<dbReference type="eggNOG" id="KOG4197">
    <property type="taxonomic scope" value="Eukaryota"/>
</dbReference>
<feature type="repeat" description="PPR" evidence="3">
    <location>
        <begin position="620"/>
        <end position="654"/>
    </location>
</feature>
<feature type="repeat" description="PPR" evidence="3">
    <location>
        <begin position="585"/>
        <end position="619"/>
    </location>
</feature>
<proteinExistence type="inferred from homology"/>
<keyword evidence="6" id="KW-1185">Reference proteome</keyword>
<dbReference type="AlphaFoldDB" id="W1NFL2"/>
<feature type="region of interest" description="Disordered" evidence="4">
    <location>
        <begin position="688"/>
        <end position="723"/>
    </location>
</feature>
<dbReference type="Pfam" id="PF12854">
    <property type="entry name" value="PPR_1"/>
    <property type="match status" value="2"/>
</dbReference>
<accession>W1NFL2</accession>
<protein>
    <recommendedName>
        <fullName evidence="7">Pentacotripeptide-repeat region of PRORP domain-containing protein</fullName>
    </recommendedName>
</protein>
<dbReference type="Gene3D" id="1.25.40.10">
    <property type="entry name" value="Tetratricopeptide repeat domain"/>
    <property type="match status" value="6"/>
</dbReference>
<dbReference type="EMBL" id="KI397513">
    <property type="protein sequence ID" value="ERM94238.1"/>
    <property type="molecule type" value="Genomic_DNA"/>
</dbReference>
<dbReference type="HOGENOM" id="CLU_002706_49_2_1"/>
<evidence type="ECO:0008006" key="7">
    <source>
        <dbReference type="Google" id="ProtNLM"/>
    </source>
</evidence>
<sequence>MALIPFSLPRLLRPTFSLSILSFSTHLPPQLPLFNKPEEKKNTIALLNQPPNWSKTIQALFDAGDIDQALHLLDQFRLNGFRPTSPILFSLIDSLCNSHRFREAHHRLLFALHSNWLPDERACNSLLVRLCEASSPFDTRKIMTQMVISKPGFVPSLSNYNRLMSLFCDHRMPHEARELFMELERHGHCPNTVSYTALINGFCKIGEMDVAYKLFDEMKEREIRPNSLTYSVLLSGVLQKGKLDEIGRELMGRLWKQMAIDVERDPSINTAAFANLVEALCREGFFSEVYNIAEEMPHGKHVNADFSYTQMIDSLSRADQNHGASRITYIMKKRGLLPSFVSYNSIVHGLSKQGSIMRAYQLFEEGIEFDYTPIEPTYKVLVEGLCKVKDVAKARSVVDVMLKKSNLEESRVYNIFLRALCSINNPSELLNVLVSMLQSGCKPDVVTLNTVVHGFCEAGRVDEAMKVLDDMVKGNVCVPDVVTFTTVICGLSDMGRTDEALELLQNMPKRGFEPTTVTYNAIFRGLCKFSKIDEAMQLFAKMMREKVQADGTTFAILIAGLCNMGQIEEAKRFWEAVVWPSKVSDDFVYAAILKGMCKVGKFSEAINFLYELVDSGVSPKLVAYNILINSACNLGLKREAYRLISEMRKNGLEPDAVTWRTLDKLHGRLRRNNSSSFVDNGFSRKETDSELQLEKARVHSLTEDKEQSCDEGSSSDSAEEIPDPLLSAVVEKDIGEDLEIEEEACEETGVQIEEHTQQSPLEEHKYLNEDANIESLEGIDESFFHEVSKEEIRNGLDIEKRINVEPGKREPLSKVARRVFGLL</sequence>
<dbReference type="Gramene" id="ERM94238">
    <property type="protein sequence ID" value="ERM94238"/>
    <property type="gene ID" value="AMTR_s00010p00213530"/>
</dbReference>